<dbReference type="KEGG" id="pmal:PMUG01_00064800"/>
<reference evidence="2 3" key="1">
    <citation type="submission" date="2016-06" db="EMBL/GenBank/DDBJ databases">
        <authorList>
            <consortium name="Pathogen Informatics"/>
        </authorList>
    </citation>
    <scope>NUCLEOTIDE SEQUENCE [LARGE SCALE GENOMIC DNA]</scope>
</reference>
<dbReference type="InterPro" id="IPR022139">
    <property type="entry name" value="Fam-L/Fam-M-like_plasmodium"/>
</dbReference>
<dbReference type="OrthoDB" id="10672143at2759"/>
<sequence length="286" mass="33677">MKQKIISLLKIKITAFIFLTWIFSFNNDISKINKILDEIYINNRKLDTRSYRLLEKCKQNKVSNATWLKQKIPYNGVIKENAIYNNVEGGIGKREQSNRSSLNNVVGHKQDIKNNSCIFEKKKCSFFEKKIFKEIDFIDFLKNNRTISNNTYKKVIRKKYGLRIATPVLFFLLLLILMIIDISLGLSFEKSLLISLVNWNQSVLSSDWFTKIYNWVKDADWFWKSPFWEVTTSSTDVAKKNGLLGRLIGVPLYFLPFLILGVTLIIALIYYHKKVKKYEKIKFKKR</sequence>
<feature type="transmembrane region" description="Helical" evidence="1">
    <location>
        <begin position="252"/>
        <end position="271"/>
    </location>
</feature>
<evidence type="ECO:0000313" key="3">
    <source>
        <dbReference type="Proteomes" id="UP000219813"/>
    </source>
</evidence>
<keyword evidence="1" id="KW-0472">Membrane</keyword>
<dbReference type="VEuPathDB" id="PlasmoDB:PmUG01_00064800"/>
<accession>A0A1D3JHI7</accession>
<dbReference type="Pfam" id="PF12420">
    <property type="entry name" value="DUF3671"/>
    <property type="match status" value="1"/>
</dbReference>
<evidence type="ECO:0000313" key="2">
    <source>
        <dbReference type="EMBL" id="SBT85847.1"/>
    </source>
</evidence>
<keyword evidence="1" id="KW-0812">Transmembrane</keyword>
<proteinExistence type="predicted"/>
<dbReference type="Proteomes" id="UP000219813">
    <property type="component" value="Unassembled WGS sequence"/>
</dbReference>
<keyword evidence="3" id="KW-1185">Reference proteome</keyword>
<name>A0A1D3JHI7_PLAMA</name>
<evidence type="ECO:0000256" key="1">
    <source>
        <dbReference type="SAM" id="Phobius"/>
    </source>
</evidence>
<dbReference type="AlphaFoldDB" id="A0A1D3JHI7"/>
<dbReference type="EMBL" id="FLRL01000032">
    <property type="protein sequence ID" value="SBT85847.1"/>
    <property type="molecule type" value="Genomic_DNA"/>
</dbReference>
<dbReference type="GeneID" id="39866113"/>
<feature type="transmembrane region" description="Helical" evidence="1">
    <location>
        <begin position="6"/>
        <end position="25"/>
    </location>
</feature>
<keyword evidence="1" id="KW-1133">Transmembrane helix</keyword>
<gene>
    <name evidence="2" type="primary">PmUG01_00064800</name>
    <name evidence="2" type="ORF">PMUG01_00064800</name>
</gene>
<feature type="transmembrane region" description="Helical" evidence="1">
    <location>
        <begin position="160"/>
        <end position="180"/>
    </location>
</feature>
<dbReference type="RefSeq" id="XP_028859142.1">
    <property type="nucleotide sequence ID" value="XM_029005267.1"/>
</dbReference>
<protein>
    <submittedName>
        <fullName evidence="2">Fam-l protein</fullName>
    </submittedName>
</protein>
<organism evidence="2 3">
    <name type="scientific">Plasmodium malariae</name>
    <dbReference type="NCBI Taxonomy" id="5858"/>
    <lineage>
        <taxon>Eukaryota</taxon>
        <taxon>Sar</taxon>
        <taxon>Alveolata</taxon>
        <taxon>Apicomplexa</taxon>
        <taxon>Aconoidasida</taxon>
        <taxon>Haemosporida</taxon>
        <taxon>Plasmodiidae</taxon>
        <taxon>Plasmodium</taxon>
        <taxon>Plasmodium (Plasmodium)</taxon>
    </lineage>
</organism>